<dbReference type="PANTHER" id="PTHR43384:SF10">
    <property type="entry name" value="ATPASE INVOLVED IN CHROMOSOME PARTITIONING, PARA_MIND FAMILY"/>
    <property type="match status" value="1"/>
</dbReference>
<dbReference type="GO" id="GO:0016887">
    <property type="term" value="F:ATP hydrolysis activity"/>
    <property type="evidence" value="ECO:0007669"/>
    <property type="project" value="TreeGrafter"/>
</dbReference>
<dbReference type="GO" id="GO:0005524">
    <property type="term" value="F:ATP binding"/>
    <property type="evidence" value="ECO:0007669"/>
    <property type="project" value="TreeGrafter"/>
</dbReference>
<dbReference type="GO" id="GO:0051782">
    <property type="term" value="P:negative regulation of cell division"/>
    <property type="evidence" value="ECO:0007669"/>
    <property type="project" value="TreeGrafter"/>
</dbReference>
<evidence type="ECO:0000313" key="4">
    <source>
        <dbReference type="Proteomes" id="UP001150001"/>
    </source>
</evidence>
<dbReference type="EMBL" id="LUAX01000007">
    <property type="protein sequence ID" value="OAM97455.1"/>
    <property type="molecule type" value="Genomic_DNA"/>
</dbReference>
<dbReference type="InterPro" id="IPR050625">
    <property type="entry name" value="ParA/MinD_ATPase"/>
</dbReference>
<keyword evidence="4" id="KW-1185">Reference proteome</keyword>
<accession>A0A178J6S2</accession>
<evidence type="ECO:0000313" key="2">
    <source>
        <dbReference type="EMBL" id="OAM97455.1"/>
    </source>
</evidence>
<dbReference type="PANTHER" id="PTHR43384">
    <property type="entry name" value="SEPTUM SITE-DETERMINING PROTEIN MIND HOMOLOG, CHLOROPLASTIC-RELATED"/>
    <property type="match status" value="1"/>
</dbReference>
<gene>
    <name evidence="2" type="ORF">AZ468_18065</name>
    <name evidence="1" type="ORF">OPW20_07370</name>
</gene>
<reference evidence="1" key="2">
    <citation type="submission" date="2022-11" db="EMBL/GenBank/DDBJ databases">
        <title>Role of the vibriolysin VemA secreted by the emergent pathogen Vibrio europaeus in the colonization of Manila clam mucus.</title>
        <authorList>
            <person name="Martinez C."/>
            <person name="Rodriguez S."/>
            <person name="Vences A."/>
            <person name="Barja J.L."/>
            <person name="Toranzo A.E."/>
            <person name="Dubert J."/>
        </authorList>
    </citation>
    <scope>NUCLEOTIDE SEQUENCE</scope>
    <source>
        <strain evidence="1">3454</strain>
    </source>
</reference>
<protein>
    <submittedName>
        <fullName evidence="2">Uncharacterized protein</fullName>
    </submittedName>
</protein>
<evidence type="ECO:0000313" key="3">
    <source>
        <dbReference type="Proteomes" id="UP000094761"/>
    </source>
</evidence>
<dbReference type="GeneID" id="78077630"/>
<reference evidence="2 3" key="1">
    <citation type="submission" date="2016-03" db="EMBL/GenBank/DDBJ databases">
        <title>Draft genome sequence of the Vibrio tubiashii subs. europaeus.</title>
        <authorList>
            <person name="Spinard E."/>
            <person name="Dubert J."/>
            <person name="Nelson D.R."/>
            <person name="Barja J.L."/>
        </authorList>
    </citation>
    <scope>NUCLEOTIDE SEQUENCE [LARGE SCALE GENOMIC DNA]</scope>
    <source>
        <strain evidence="3">PP-638</strain>
        <strain evidence="2">PP2-638</strain>
    </source>
</reference>
<dbReference type="InterPro" id="IPR027417">
    <property type="entry name" value="P-loop_NTPase"/>
</dbReference>
<dbReference type="Proteomes" id="UP000094761">
    <property type="component" value="Unassembled WGS sequence"/>
</dbReference>
<dbReference type="GO" id="GO:0009898">
    <property type="term" value="C:cytoplasmic side of plasma membrane"/>
    <property type="evidence" value="ECO:0007669"/>
    <property type="project" value="TreeGrafter"/>
</dbReference>
<dbReference type="Gene3D" id="3.40.50.2300">
    <property type="match status" value="1"/>
</dbReference>
<dbReference type="Gene3D" id="3.40.50.300">
    <property type="entry name" value="P-loop containing nucleotide triphosphate hydrolases"/>
    <property type="match status" value="1"/>
</dbReference>
<dbReference type="SUPFAM" id="SSF52540">
    <property type="entry name" value="P-loop containing nucleoside triphosphate hydrolases"/>
    <property type="match status" value="1"/>
</dbReference>
<dbReference type="AlphaFoldDB" id="A0A178J6S2"/>
<evidence type="ECO:0000313" key="1">
    <source>
        <dbReference type="EMBL" id="MDC5739882.1"/>
    </source>
</evidence>
<dbReference type="GO" id="GO:0005829">
    <property type="term" value="C:cytosol"/>
    <property type="evidence" value="ECO:0007669"/>
    <property type="project" value="TreeGrafter"/>
</dbReference>
<dbReference type="Proteomes" id="UP001150001">
    <property type="component" value="Unassembled WGS sequence"/>
</dbReference>
<organism evidence="2 3">
    <name type="scientific">Vibrio europaeus</name>
    <dbReference type="NCBI Taxonomy" id="300876"/>
    <lineage>
        <taxon>Bacteria</taxon>
        <taxon>Pseudomonadati</taxon>
        <taxon>Pseudomonadota</taxon>
        <taxon>Gammaproteobacteria</taxon>
        <taxon>Vibrionales</taxon>
        <taxon>Vibrionaceae</taxon>
        <taxon>Vibrio</taxon>
        <taxon>Vibrio oreintalis group</taxon>
    </lineage>
</organism>
<dbReference type="EMBL" id="JAPFIT010000012">
    <property type="protein sequence ID" value="MDC5739882.1"/>
    <property type="molecule type" value="Genomic_DNA"/>
</dbReference>
<dbReference type="RefSeq" id="WP_069668652.1">
    <property type="nucleotide sequence ID" value="NZ_JAPFIM010000015.1"/>
</dbReference>
<name>A0A178J6S2_9VIBR</name>
<proteinExistence type="predicted"/>
<sequence>MLDLTEALKATESLSEGKEGLSSVLFYQSEHCRELVSEVFSFDSLGLPDIHAMKPTAWDDYFAKSTTPLDLVLIELTNCDDVIAKVNELAPQIPNTASVVVIGKEDAISTIRSLKEMGFYYVFWPVVKAELSDFMRHVVNNHHGGKGLGKERKAKRIAVVGAKGGVGASLIACELASFLHRETHSKVMLVDHNYCDSNLDVLLGIEEYEKLDISKSSVQISQLDEDSAQSLLHKDCDGVALLAVDGLKASIKDCNSQSDAMVSLLLRRYNLVVEDFSSSREFPLDYMAFCEHYDSVIVVADPTVSAVRSAKRIMHNLDVAARNSLRTPRSILVLNQHRTFRDGVLYAKEIEQQLKRKIDVEVAYEKSIPSVLLSGKRFTTMRGRFSSRMLDLAALVLGRKIIKKSNPLKDLIDDLRLKLIERSAK</sequence>
<dbReference type="OrthoDB" id="6250531at2"/>
<comment type="caution">
    <text evidence="2">The sequence shown here is derived from an EMBL/GenBank/DDBJ whole genome shotgun (WGS) entry which is preliminary data.</text>
</comment>